<sequence length="166" mass="18358">MHKIISFVLFNGIWFSAVVGRNDYLWLTIALVLVQVVYSLRIGKVHWTLVARLFAVGLLLEAISISLGVIDFVGGYFPLWLALLWLGFSAMAPVALDWLAKKTWLALLAGAVSGPITYITGVEFGAAAIESTVITVVTYAIVWSLMMGYFVYLMTSKPNERKEVLP</sequence>
<reference evidence="2 3" key="1">
    <citation type="journal article" date="2011" name="Front. Microbiol.">
        <title>Genomic signatures of strain selection and enhancement in Bacillus atrophaeus var. globigii, a historical biowarfare simulant.</title>
        <authorList>
            <person name="Gibbons H.S."/>
            <person name="Broomall S.M."/>
            <person name="McNew L.A."/>
            <person name="Daligault H."/>
            <person name="Chapman C."/>
            <person name="Bruce D."/>
            <person name="Karavis M."/>
            <person name="Krepps M."/>
            <person name="McGregor P.A."/>
            <person name="Hong C."/>
            <person name="Park K.H."/>
            <person name="Akmal A."/>
            <person name="Feldman A."/>
            <person name="Lin J.S."/>
            <person name="Chang W.E."/>
            <person name="Higgs B.W."/>
            <person name="Demirev P."/>
            <person name="Lindquist J."/>
            <person name="Liem A."/>
            <person name="Fochler E."/>
            <person name="Read T.D."/>
            <person name="Tapia R."/>
            <person name="Johnson S."/>
            <person name="Bishop-Lilly K.A."/>
            <person name="Detter C."/>
            <person name="Han C."/>
            <person name="Sozhamannan S."/>
            <person name="Rosenzweig C.N."/>
            <person name="Skowronski E.W."/>
        </authorList>
    </citation>
    <scope>NUCLEOTIDE SEQUENCE [LARGE SCALE GENOMIC DNA]</scope>
    <source>
        <strain evidence="2 3">TPS4-2</strain>
    </source>
</reference>
<keyword evidence="1" id="KW-0472">Membrane</keyword>
<feature type="transmembrane region" description="Helical" evidence="1">
    <location>
        <begin position="133"/>
        <end position="152"/>
    </location>
</feature>
<evidence type="ECO:0000313" key="2">
    <source>
        <dbReference type="EMBL" id="RUO67726.1"/>
    </source>
</evidence>
<feature type="transmembrane region" description="Helical" evidence="1">
    <location>
        <begin position="76"/>
        <end position="96"/>
    </location>
</feature>
<evidence type="ECO:0000256" key="1">
    <source>
        <dbReference type="SAM" id="Phobius"/>
    </source>
</evidence>
<dbReference type="EMBL" id="PIQA01000001">
    <property type="protein sequence ID" value="RUO67726.1"/>
    <property type="molecule type" value="Genomic_DNA"/>
</dbReference>
<comment type="caution">
    <text evidence="2">The sequence shown here is derived from an EMBL/GenBank/DDBJ whole genome shotgun (WGS) entry which is preliminary data.</text>
</comment>
<name>A0A432YWM3_9GAMM</name>
<feature type="transmembrane region" description="Helical" evidence="1">
    <location>
        <begin position="103"/>
        <end position="121"/>
    </location>
</feature>
<dbReference type="AlphaFoldDB" id="A0A432YWM3"/>
<dbReference type="Proteomes" id="UP000288361">
    <property type="component" value="Unassembled WGS sequence"/>
</dbReference>
<keyword evidence="1" id="KW-0812">Transmembrane</keyword>
<dbReference type="InterPro" id="IPR021306">
    <property type="entry name" value="DUF2878"/>
</dbReference>
<proteinExistence type="predicted"/>
<feature type="transmembrane region" description="Helical" evidence="1">
    <location>
        <begin position="24"/>
        <end position="42"/>
    </location>
</feature>
<gene>
    <name evidence="2" type="ORF">CWI73_02395</name>
</gene>
<feature type="transmembrane region" description="Helical" evidence="1">
    <location>
        <begin position="49"/>
        <end position="70"/>
    </location>
</feature>
<evidence type="ECO:0000313" key="3">
    <source>
        <dbReference type="Proteomes" id="UP000288361"/>
    </source>
</evidence>
<dbReference type="Pfam" id="PF11086">
    <property type="entry name" value="DUF2878"/>
    <property type="match status" value="1"/>
</dbReference>
<organism evidence="2 3">
    <name type="scientific">Idiomarina piscisalsi</name>
    <dbReference type="NCBI Taxonomy" id="1096243"/>
    <lineage>
        <taxon>Bacteria</taxon>
        <taxon>Pseudomonadati</taxon>
        <taxon>Pseudomonadota</taxon>
        <taxon>Gammaproteobacteria</taxon>
        <taxon>Alteromonadales</taxon>
        <taxon>Idiomarinaceae</taxon>
        <taxon>Idiomarina</taxon>
    </lineage>
</organism>
<accession>A0A432YWM3</accession>
<protein>
    <submittedName>
        <fullName evidence="2">DUF2878 domain-containing protein</fullName>
    </submittedName>
</protein>
<keyword evidence="1" id="KW-1133">Transmembrane helix</keyword>
<dbReference type="RefSeq" id="WP_126751376.1">
    <property type="nucleotide sequence ID" value="NZ_JBHUMT010000016.1"/>
</dbReference>